<dbReference type="AlphaFoldDB" id="A0A1G2QUM5"/>
<dbReference type="PROSITE" id="PS50819">
    <property type="entry name" value="INTEIN_ENDONUCLEASE"/>
    <property type="match status" value="1"/>
</dbReference>
<protein>
    <recommendedName>
        <fullName evidence="1">DOD-type homing endonuclease domain-containing protein</fullName>
    </recommendedName>
</protein>
<evidence type="ECO:0000313" key="3">
    <source>
        <dbReference type="Proteomes" id="UP000178170"/>
    </source>
</evidence>
<reference evidence="2 3" key="1">
    <citation type="journal article" date="2016" name="Nat. Commun.">
        <title>Thousands of microbial genomes shed light on interconnected biogeochemical processes in an aquifer system.</title>
        <authorList>
            <person name="Anantharaman K."/>
            <person name="Brown C.T."/>
            <person name="Hug L.A."/>
            <person name="Sharon I."/>
            <person name="Castelle C.J."/>
            <person name="Probst A.J."/>
            <person name="Thomas B.C."/>
            <person name="Singh A."/>
            <person name="Wilkins M.J."/>
            <person name="Karaoz U."/>
            <person name="Brodie E.L."/>
            <person name="Williams K.H."/>
            <person name="Hubbard S.S."/>
            <person name="Banfield J.F."/>
        </authorList>
    </citation>
    <scope>NUCLEOTIDE SEQUENCE [LARGE SCALE GENOMIC DNA]</scope>
</reference>
<name>A0A1G2QUM5_9BACT</name>
<gene>
    <name evidence="2" type="ORF">A2843_02760</name>
</gene>
<dbReference type="SUPFAM" id="SSF55608">
    <property type="entry name" value="Homing endonucleases"/>
    <property type="match status" value="1"/>
</dbReference>
<feature type="domain" description="DOD-type homing endonuclease" evidence="1">
    <location>
        <begin position="124"/>
        <end position="253"/>
    </location>
</feature>
<dbReference type="GO" id="GO:0004519">
    <property type="term" value="F:endonuclease activity"/>
    <property type="evidence" value="ECO:0007669"/>
    <property type="project" value="InterPro"/>
</dbReference>
<dbReference type="EMBL" id="MHTS01000027">
    <property type="protein sequence ID" value="OHA63722.1"/>
    <property type="molecule type" value="Genomic_DNA"/>
</dbReference>
<evidence type="ECO:0000259" key="1">
    <source>
        <dbReference type="PROSITE" id="PS50819"/>
    </source>
</evidence>
<sequence>MAFRHLNLPNKRELRDLYVAAKLSTYQIAERYDCDPKTVYQYLKSYHIPTRARKRVYITEKKLRFLYTKQRFTLATISKLYSCCPVAILSNMKRYGIPRRSTSETNIKYPRKSFSRNFEEKAYLLGFRIGDLGVRKVGNFIKVGCGTTQTDQIKLIESLFDKYGPGWTSKRDVKGRVHIDYSLDDSFQFLLLKHRNIPEWVIANQKFFLEFFAGYTDAEGTVGIYSGRARFRIGSYDYGILRDIHRKLTQFHIKNLFALERKSGIDKRGILQNGNFWRITVNKMSSLKILFALLGPHLRHGKRIRDLRKAKRNIDIRIKKFA</sequence>
<dbReference type="Proteomes" id="UP000178170">
    <property type="component" value="Unassembled WGS sequence"/>
</dbReference>
<accession>A0A1G2QUM5</accession>
<proteinExistence type="predicted"/>
<dbReference type="Gene3D" id="1.10.10.60">
    <property type="entry name" value="Homeodomain-like"/>
    <property type="match status" value="1"/>
</dbReference>
<dbReference type="InterPro" id="IPR027434">
    <property type="entry name" value="Homing_endonucl"/>
</dbReference>
<organism evidence="2 3">
    <name type="scientific">Candidatus Wildermuthbacteria bacterium RIFCSPHIGHO2_01_FULL_48_27b</name>
    <dbReference type="NCBI Taxonomy" id="1802447"/>
    <lineage>
        <taxon>Bacteria</taxon>
        <taxon>Candidatus Wildermuthiibacteriota</taxon>
    </lineage>
</organism>
<comment type="caution">
    <text evidence="2">The sequence shown here is derived from an EMBL/GenBank/DDBJ whole genome shotgun (WGS) entry which is preliminary data.</text>
</comment>
<dbReference type="Gene3D" id="3.10.28.10">
    <property type="entry name" value="Homing endonucleases"/>
    <property type="match status" value="1"/>
</dbReference>
<evidence type="ECO:0000313" key="2">
    <source>
        <dbReference type="EMBL" id="OHA63722.1"/>
    </source>
</evidence>
<dbReference type="InterPro" id="IPR004042">
    <property type="entry name" value="Intein_endonuc_central"/>
</dbReference>